<keyword evidence="2" id="KW-0732">Signal</keyword>
<name>A0A061RLS4_9CHLO</name>
<feature type="chain" id="PRO_5001609762" evidence="2">
    <location>
        <begin position="20"/>
        <end position="1193"/>
    </location>
</feature>
<organism evidence="3">
    <name type="scientific">Tetraselmis sp. GSL018</name>
    <dbReference type="NCBI Taxonomy" id="582737"/>
    <lineage>
        <taxon>Eukaryota</taxon>
        <taxon>Viridiplantae</taxon>
        <taxon>Chlorophyta</taxon>
        <taxon>core chlorophytes</taxon>
        <taxon>Chlorodendrophyceae</taxon>
        <taxon>Chlorodendrales</taxon>
        <taxon>Chlorodendraceae</taxon>
        <taxon>Tetraselmis</taxon>
    </lineage>
</organism>
<protein>
    <submittedName>
        <fullName evidence="3">Uncharacterized protein</fullName>
    </submittedName>
</protein>
<feature type="region of interest" description="Disordered" evidence="1">
    <location>
        <begin position="1132"/>
        <end position="1169"/>
    </location>
</feature>
<accession>A0A061RLS4</accession>
<evidence type="ECO:0000313" key="3">
    <source>
        <dbReference type="EMBL" id="JAC73882.1"/>
    </source>
</evidence>
<feature type="region of interest" description="Disordered" evidence="1">
    <location>
        <begin position="1068"/>
        <end position="1115"/>
    </location>
</feature>
<feature type="compositionally biased region" description="Basic and acidic residues" evidence="1">
    <location>
        <begin position="1151"/>
        <end position="1160"/>
    </location>
</feature>
<dbReference type="EMBL" id="GBEZ01011958">
    <property type="protein sequence ID" value="JAC73882.1"/>
    <property type="molecule type" value="Transcribed_RNA"/>
</dbReference>
<dbReference type="AlphaFoldDB" id="A0A061RLS4"/>
<gene>
    <name evidence="3" type="ORF">TSPGSL018_27549</name>
</gene>
<feature type="region of interest" description="Disordered" evidence="1">
    <location>
        <begin position="801"/>
        <end position="831"/>
    </location>
</feature>
<evidence type="ECO:0000256" key="2">
    <source>
        <dbReference type="SAM" id="SignalP"/>
    </source>
</evidence>
<reference evidence="3" key="1">
    <citation type="submission" date="2014-05" db="EMBL/GenBank/DDBJ databases">
        <title>The transcriptome of the halophilic microalga Tetraselmis sp. GSL018 isolated from the Great Salt Lake, Utah.</title>
        <authorList>
            <person name="Jinkerson R.E."/>
            <person name="D'Adamo S."/>
            <person name="Posewitz M.C."/>
        </authorList>
    </citation>
    <scope>NUCLEOTIDE SEQUENCE</scope>
    <source>
        <strain evidence="3">GSL018</strain>
    </source>
</reference>
<evidence type="ECO:0000256" key="1">
    <source>
        <dbReference type="SAM" id="MobiDB-lite"/>
    </source>
</evidence>
<sequence>MSCLLLSAVFFVRLAVVLCILSASLHLTGCSGSPDSSANQAAAKGAVELLQSLESRPDDTHETLIRLVDEAETLVASMKENLGSLSVDLKTSTNILTVISNTSILGVFSTDLVRRSLYVAHNISDVVMSTLGTGKLFEMKAARIEIMVAKSNETAVYDELKFKSGQSAVRFPEELQAERETGIRVMWSQADIHRNYKNYRAAVSGVTNVLFFEPDTGVKRDMGVLDRPILVSQSYLSKNAQKLVCNRYDRSAGEWSTSGVVTLPIRRPRGMEIRPNLDFLMSDVGKRPFWDLVTSRDCRTAATQEPLDVCSKSMACFGAIVLEGTDCPSEPALVSGQEATDELQKGCFWDQWLQEFFGQDCIEERYLSCMSNQFGDFRVAVEKVGRTFVNTYRIDVGPQQSSDCGTRLPGALLIFLGLLCVFAMLGFWARRCDLSQRAVMMQKLMSIGTGFHPMQGSKPLPPVKVDNAGNSNSDASTMEEGPDDHVTWIWTLETHMNACLRDDMTMFMEYENEQRRLYRMPGSSQATLGALMGLPLGRVMLCFPDAESLSWVPANKDLAAGDVHNWRNEAVGTSLVMAFISSRRLVPLDVFEQQVRRMEGYFQGCHPFGIRALILRCKVMLNGNIHKPDWYKRSCIWRLVWLQRGDGLWDLTNDFAKAIGAEPDMLMPVIAMDNEVSGLKIIKKQVPSELEIVFSNDPDMMYRIWCTMLAKIYLERQTEYLQEFTGREPDPARRGTPSLYTAEDALAICLSPDALEGAPPLKTLGGKSLYEKVLEDAAQVVKSLQNLRIARLQKMADFMRTSNNHGQNKDSKSSDAAKGGAESQGKKISPQDVSMLGMGTRLQLVHREMRMALLKQDLPFDDIKALLTRAAAHMRMILRVLLNGTSIIRVFRSSVNDSQSHLERSIVIFSAILVDMVVNILIFYNRSLKCCDEQRLFMSDIGAMNLGQAWNSTRAVLARVTNVSLSTPGGGHAINQTVEFAPYNSCCLWLQSQFQPDGHTCDVWPVISNPIHAISVALVSWLCSLPIKILLRICFRFERSIYKPLWHKELADYNLPCITLESSERREEKHQKRMADLLPVNGDDTAHEDQLSPSMRKSCPESEPSTLKDSPSEMQGQPIAAGVEHIGSDRSEDALEAESNFNSHPVAARRMTHEMDRPNTELRPPQPLRRSLSSFEAVRHNEALRGFKSHVFL</sequence>
<feature type="signal peptide" evidence="2">
    <location>
        <begin position="1"/>
        <end position="19"/>
    </location>
</feature>
<proteinExistence type="predicted"/>
<feature type="compositionally biased region" description="Polar residues" evidence="1">
    <location>
        <begin position="1103"/>
        <end position="1115"/>
    </location>
</feature>